<protein>
    <submittedName>
        <fullName evidence="1">Uncharacterized protein</fullName>
    </submittedName>
</protein>
<sequence length="71" mass="8193">MLFKNNDDTFLSELVANFQKLNAYYKLSFTIISKNTGTNWKLLHHGKHEICSARLPQLANVKWNIPGMDVL</sequence>
<dbReference type="EMBL" id="KQ421758">
    <property type="protein sequence ID" value="KOF76540.1"/>
    <property type="molecule type" value="Genomic_DNA"/>
</dbReference>
<organism evidence="1">
    <name type="scientific">Octopus bimaculoides</name>
    <name type="common">California two-spotted octopus</name>
    <dbReference type="NCBI Taxonomy" id="37653"/>
    <lineage>
        <taxon>Eukaryota</taxon>
        <taxon>Metazoa</taxon>
        <taxon>Spiralia</taxon>
        <taxon>Lophotrochozoa</taxon>
        <taxon>Mollusca</taxon>
        <taxon>Cephalopoda</taxon>
        <taxon>Coleoidea</taxon>
        <taxon>Octopodiformes</taxon>
        <taxon>Octopoda</taxon>
        <taxon>Incirrata</taxon>
        <taxon>Octopodidae</taxon>
        <taxon>Octopus</taxon>
    </lineage>
</organism>
<gene>
    <name evidence="1" type="ORF">OCBIM_22033257mg</name>
</gene>
<name>A0A0L8GJ32_OCTBM</name>
<dbReference type="AlphaFoldDB" id="A0A0L8GJ32"/>
<reference evidence="1" key="1">
    <citation type="submission" date="2015-07" db="EMBL/GenBank/DDBJ databases">
        <title>MeaNS - Measles Nucleotide Surveillance Program.</title>
        <authorList>
            <person name="Tran T."/>
            <person name="Druce J."/>
        </authorList>
    </citation>
    <scope>NUCLEOTIDE SEQUENCE</scope>
    <source>
        <strain evidence="1">UCB-OBI-ISO-001</strain>
        <tissue evidence="1">Gonad</tissue>
    </source>
</reference>
<accession>A0A0L8GJ32</accession>
<proteinExistence type="predicted"/>
<evidence type="ECO:0000313" key="1">
    <source>
        <dbReference type="EMBL" id="KOF76540.1"/>
    </source>
</evidence>